<evidence type="ECO:0000313" key="2">
    <source>
        <dbReference type="Proteomes" id="UP001204833"/>
    </source>
</evidence>
<dbReference type="AlphaFoldDB" id="A0AAD5B9E8"/>
<organism evidence="1 2">
    <name type="scientific">Candida theae</name>
    <dbReference type="NCBI Taxonomy" id="1198502"/>
    <lineage>
        <taxon>Eukaryota</taxon>
        <taxon>Fungi</taxon>
        <taxon>Dikarya</taxon>
        <taxon>Ascomycota</taxon>
        <taxon>Saccharomycotina</taxon>
        <taxon>Pichiomycetes</taxon>
        <taxon>Debaryomycetaceae</taxon>
        <taxon>Candida/Lodderomyces clade</taxon>
        <taxon>Candida</taxon>
    </lineage>
</organism>
<proteinExistence type="predicted"/>
<dbReference type="InterPro" id="IPR011990">
    <property type="entry name" value="TPR-like_helical_dom_sf"/>
</dbReference>
<dbReference type="Gene3D" id="1.25.40.10">
    <property type="entry name" value="Tetratricopeptide repeat domain"/>
    <property type="match status" value="1"/>
</dbReference>
<dbReference type="RefSeq" id="XP_051606312.1">
    <property type="nucleotide sequence ID" value="XM_051754792.1"/>
</dbReference>
<reference evidence="1 2" key="1">
    <citation type="journal article" date="2022" name="DNA Res.">
        <title>Genome analysis of five recently described species of the CUG-Ser clade uncovers Candida theae as a new hybrid lineage with pathogenic potential in the Candida parapsilosis species complex.</title>
        <authorList>
            <person name="Mixao V."/>
            <person name="Del Olmo V."/>
            <person name="Hegedusova E."/>
            <person name="Saus E."/>
            <person name="Pryszcz L."/>
            <person name="Cillingova A."/>
            <person name="Nosek J."/>
            <person name="Gabaldon T."/>
        </authorList>
    </citation>
    <scope>NUCLEOTIDE SEQUENCE [LARGE SCALE GENOMIC DNA]</scope>
    <source>
        <strain evidence="1 2">CBS 12239</strain>
    </source>
</reference>
<comment type="caution">
    <text evidence="1">The sequence shown here is derived from an EMBL/GenBank/DDBJ whole genome shotgun (WGS) entry which is preliminary data.</text>
</comment>
<dbReference type="Proteomes" id="UP001204833">
    <property type="component" value="Unassembled WGS sequence"/>
</dbReference>
<name>A0AAD5B9E8_9ASCO</name>
<dbReference type="EMBL" id="JAIHNG010000177">
    <property type="protein sequence ID" value="KAI5948802.1"/>
    <property type="molecule type" value="Genomic_DNA"/>
</dbReference>
<gene>
    <name evidence="1" type="ORF">KGF57_005200</name>
</gene>
<accession>A0AAD5B9E8</accession>
<evidence type="ECO:0000313" key="1">
    <source>
        <dbReference type="EMBL" id="KAI5948802.1"/>
    </source>
</evidence>
<keyword evidence="2" id="KW-1185">Reference proteome</keyword>
<sequence length="1130" mass="131524">MINTRSYATFNHSKAPTKEFLGSFLDHDYSIATSLLFDEDARMGYISTLAHITAEQVPKVTEDFYKVVDTSFEFQDEGIAFIELFWETLTNSTNEVVPDLQKSILNRRERLLLLILYMGSFDVYDRLILPSIRKIVPEDQLTFLDKVTTILGLQRTLSGTFHYNEQEVMSLLGSSSIPEHEKKDLVKILVKNSLAVGSSRSSRMHSIETFVKCAKLVEGDRWFVDEKIVEYDSLFQLIGFPSSDDKFDDYFQEVIKIVEKHHDESVSYHFLTSIMRNLSKTAPFVTYRLFEFKLAQWRQRNLPRTVVLNHLDLAYTLKACLILDENKIYEIYLQNEDLHDSESQEAIFLDLCVQHKDWKSLQDRFENMYGKGNLPDTVHYGITMRALEFLEADSELERLYEQILDRGLMMNASIFIARMKAKIRQKNQDGVEQLFEEYISLVLQKRAHVDNMSHAFLYVFQILFLDGANGTILQTLLRYLEKESHLKLPMVSGKVLSLIASHLSRNCALKDLDRLLEMAHQFQKIDSDFASGLIDAYTKLGQYNKADEISYYAHGQTNPPFSDLQIYASQLKTHLIWHRQPISRKTKRYNDVKINYIVSSALQSEFTLFQSRPGGIDILSSVMDSLRQNAIEYSRSNSLRYLRGRAVKTLHNLAKRQAIYRLRVDERLFLPLMKQNLVYQNYKPLNVMKIFNEMNLKRVLVSAESYVHVMKALRSFDRRYDRSYKNSTDMLKQMLQSYGFEADKSKSNPELDFKKDSTLICEILVKYVQSVGLRKGGDLFSRFVVFCEDSFDGKLPLDLKVKIDLFLSDCYKEVNNAEYGAFLKEKWEVYWGIFSKHAREMGNSNPTAIPPVLNDVLSYFTIQKMKHLIDTNAFTIHHQKEIIDALRMGLHPNIFDINYVLSHLLKQRPLIHFLDIMKVIEGHLIKGNLSELESYREKKLCYKMCMNYLYNEYDEQSVADNFKILSDYFGVSMSKIKAQSKRLGRLNFLRSASGRLFNIKTAPYGSRTMSQFDFIEYFNPVRDLSNEPRLFNETSRLLISAISEYARENGKEKSLLPVSFPKISKFYSSDLSYYSKLNAFNGKVDYLNSLRDSRLRKSKDVLRRLLFDHNSTKIFIPSASSDRDGREQNL</sequence>
<dbReference type="GeneID" id="76153244"/>
<protein>
    <submittedName>
        <fullName evidence="1">Uncharacterized protein</fullName>
    </submittedName>
</protein>